<proteinExistence type="predicted"/>
<dbReference type="AlphaFoldDB" id="A0A1F5Z6D8"/>
<accession>A0A1F5Z6D8</accession>
<dbReference type="Gene3D" id="2.10.260.10">
    <property type="match status" value="1"/>
</dbReference>
<reference evidence="2 3" key="1">
    <citation type="journal article" date="2016" name="Nat. Commun.">
        <title>Thousands of microbial genomes shed light on interconnected biogeochemical processes in an aquifer system.</title>
        <authorList>
            <person name="Anantharaman K."/>
            <person name="Brown C.T."/>
            <person name="Hug L.A."/>
            <person name="Sharon I."/>
            <person name="Castelle C.J."/>
            <person name="Probst A.J."/>
            <person name="Thomas B.C."/>
            <person name="Singh A."/>
            <person name="Wilkins M.J."/>
            <person name="Karaoz U."/>
            <person name="Brodie E.L."/>
            <person name="Williams K.H."/>
            <person name="Hubbard S.S."/>
            <person name="Banfield J.F."/>
        </authorList>
    </citation>
    <scope>NUCLEOTIDE SEQUENCE [LARGE SCALE GENOMIC DNA]</scope>
</reference>
<dbReference type="InterPro" id="IPR037914">
    <property type="entry name" value="SpoVT-AbrB_sf"/>
</dbReference>
<comment type="caution">
    <text evidence="2">The sequence shown here is derived from an EMBL/GenBank/DDBJ whole genome shotgun (WGS) entry which is preliminary data.</text>
</comment>
<gene>
    <name evidence="2" type="ORF">A2777_01245</name>
</gene>
<evidence type="ECO:0000313" key="3">
    <source>
        <dbReference type="Proteomes" id="UP000177354"/>
    </source>
</evidence>
<dbReference type="InterPro" id="IPR007159">
    <property type="entry name" value="SpoVT-AbrB_dom"/>
</dbReference>
<sequence>MKQKIIKAGPHSLSVVIPAEFVHALGIKKGDTVEVETDSDKGVVKMKFKGSLLQLTLPDSKEAKKII</sequence>
<evidence type="ECO:0000313" key="2">
    <source>
        <dbReference type="EMBL" id="OGG08000.1"/>
    </source>
</evidence>
<evidence type="ECO:0000259" key="1">
    <source>
        <dbReference type="Pfam" id="PF04014"/>
    </source>
</evidence>
<dbReference type="EMBL" id="MFJF01000005">
    <property type="protein sequence ID" value="OGG08000.1"/>
    <property type="molecule type" value="Genomic_DNA"/>
</dbReference>
<organism evidence="2 3">
    <name type="scientific">Candidatus Gottesmanbacteria bacterium RIFCSPHIGHO2_01_FULL_40_15</name>
    <dbReference type="NCBI Taxonomy" id="1798376"/>
    <lineage>
        <taxon>Bacteria</taxon>
        <taxon>Candidatus Gottesmaniibacteriota</taxon>
    </lineage>
</organism>
<name>A0A1F5Z6D8_9BACT</name>
<protein>
    <recommendedName>
        <fullName evidence="1">SpoVT-AbrB domain-containing protein</fullName>
    </recommendedName>
</protein>
<dbReference type="GO" id="GO:0003677">
    <property type="term" value="F:DNA binding"/>
    <property type="evidence" value="ECO:0007669"/>
    <property type="project" value="InterPro"/>
</dbReference>
<dbReference type="SUPFAM" id="SSF89447">
    <property type="entry name" value="AbrB/MazE/MraZ-like"/>
    <property type="match status" value="1"/>
</dbReference>
<dbReference type="Proteomes" id="UP000177354">
    <property type="component" value="Unassembled WGS sequence"/>
</dbReference>
<dbReference type="Pfam" id="PF04014">
    <property type="entry name" value="MazE_antitoxin"/>
    <property type="match status" value="1"/>
</dbReference>
<feature type="domain" description="SpoVT-AbrB" evidence="1">
    <location>
        <begin position="12"/>
        <end position="44"/>
    </location>
</feature>